<protein>
    <recommendedName>
        <fullName evidence="6">Formate--tetrahydrofolate ligase</fullName>
    </recommendedName>
</protein>
<accession>X1C6X4</accession>
<proteinExistence type="predicted"/>
<reference evidence="5" key="1">
    <citation type="journal article" date="2014" name="Front. Microbiol.">
        <title>High frequency of phylogenetically diverse reductive dehalogenase-homologous genes in deep subseafloor sedimentary metagenomes.</title>
        <authorList>
            <person name="Kawai M."/>
            <person name="Futagami T."/>
            <person name="Toyoda A."/>
            <person name="Takaki Y."/>
            <person name="Nishi S."/>
            <person name="Hori S."/>
            <person name="Arai W."/>
            <person name="Tsubouchi T."/>
            <person name="Morono Y."/>
            <person name="Uchiyama I."/>
            <person name="Ito T."/>
            <person name="Fujiyama A."/>
            <person name="Inagaki F."/>
            <person name="Takami H."/>
        </authorList>
    </citation>
    <scope>NUCLEOTIDE SEQUENCE</scope>
    <source>
        <strain evidence="5">Expedition CK06-06</strain>
    </source>
</reference>
<dbReference type="GO" id="GO:0006730">
    <property type="term" value="P:one-carbon metabolic process"/>
    <property type="evidence" value="ECO:0007669"/>
    <property type="project" value="UniProtKB-KW"/>
</dbReference>
<keyword evidence="2" id="KW-0436">Ligase</keyword>
<dbReference type="AlphaFoldDB" id="X1C6X4"/>
<organism evidence="5">
    <name type="scientific">marine sediment metagenome</name>
    <dbReference type="NCBI Taxonomy" id="412755"/>
    <lineage>
        <taxon>unclassified sequences</taxon>
        <taxon>metagenomes</taxon>
        <taxon>ecological metagenomes</taxon>
    </lineage>
</organism>
<evidence type="ECO:0000256" key="3">
    <source>
        <dbReference type="ARBA" id="ARBA00022741"/>
    </source>
</evidence>
<evidence type="ECO:0000256" key="1">
    <source>
        <dbReference type="ARBA" id="ARBA00022563"/>
    </source>
</evidence>
<evidence type="ECO:0000313" key="5">
    <source>
        <dbReference type="EMBL" id="GAH03821.1"/>
    </source>
</evidence>
<keyword evidence="1" id="KW-0554">One-carbon metabolism</keyword>
<dbReference type="GO" id="GO:0004329">
    <property type="term" value="F:formate-tetrahydrofolate ligase activity"/>
    <property type="evidence" value="ECO:0007669"/>
    <property type="project" value="InterPro"/>
</dbReference>
<gene>
    <name evidence="5" type="ORF">S01H4_42081</name>
</gene>
<dbReference type="Gene3D" id="3.40.50.300">
    <property type="entry name" value="P-loop containing nucleotide triphosphate hydrolases"/>
    <property type="match status" value="1"/>
</dbReference>
<evidence type="ECO:0008006" key="6">
    <source>
        <dbReference type="Google" id="ProtNLM"/>
    </source>
</evidence>
<dbReference type="Pfam" id="PF01268">
    <property type="entry name" value="FTHFS"/>
    <property type="match status" value="1"/>
</dbReference>
<evidence type="ECO:0000256" key="2">
    <source>
        <dbReference type="ARBA" id="ARBA00022598"/>
    </source>
</evidence>
<name>X1C6X4_9ZZZZ</name>
<keyword evidence="3" id="KW-0547">Nucleotide-binding</keyword>
<dbReference type="SUPFAM" id="SSF52540">
    <property type="entry name" value="P-loop containing nucleoside triphosphate hydrolases"/>
    <property type="match status" value="1"/>
</dbReference>
<dbReference type="InterPro" id="IPR027417">
    <property type="entry name" value="P-loop_NTPase"/>
</dbReference>
<comment type="caution">
    <text evidence="5">The sequence shown here is derived from an EMBL/GenBank/DDBJ whole genome shotgun (WGS) entry which is preliminary data.</text>
</comment>
<dbReference type="EMBL" id="BART01023074">
    <property type="protein sequence ID" value="GAH03821.1"/>
    <property type="molecule type" value="Genomic_DNA"/>
</dbReference>
<feature type="non-terminal residue" evidence="5">
    <location>
        <position position="59"/>
    </location>
</feature>
<sequence>MKSDIEIAQSAEMKHIREIAESIGLDEKYLELYGNHKAKVKLEVLENFKDRPSGKYIDV</sequence>
<keyword evidence="4" id="KW-0067">ATP-binding</keyword>
<dbReference type="GO" id="GO:0005524">
    <property type="term" value="F:ATP binding"/>
    <property type="evidence" value="ECO:0007669"/>
    <property type="project" value="UniProtKB-KW"/>
</dbReference>
<evidence type="ECO:0000256" key="4">
    <source>
        <dbReference type="ARBA" id="ARBA00022840"/>
    </source>
</evidence>
<dbReference type="InterPro" id="IPR000559">
    <property type="entry name" value="Formate_THF_ligase"/>
</dbReference>